<reference evidence="5 6" key="1">
    <citation type="submission" date="2021-07" db="EMBL/GenBank/DDBJ databases">
        <title>The Aristolochia fimbriata genome: insights into angiosperm evolution, floral development and chemical biosynthesis.</title>
        <authorList>
            <person name="Jiao Y."/>
        </authorList>
    </citation>
    <scope>NUCLEOTIDE SEQUENCE [LARGE SCALE GENOMIC DNA]</scope>
    <source>
        <strain evidence="5">IBCAS-2021</strain>
        <tissue evidence="5">Leaf</tissue>
    </source>
</reference>
<comment type="caution">
    <text evidence="5">The sequence shown here is derived from an EMBL/GenBank/DDBJ whole genome shotgun (WGS) entry which is preliminary data.</text>
</comment>
<name>A0AAV7E397_ARIFI</name>
<evidence type="ECO:0000256" key="1">
    <source>
        <dbReference type="ARBA" id="ARBA00010746"/>
    </source>
</evidence>
<protein>
    <recommendedName>
        <fullName evidence="4">Dirigent protein</fullName>
    </recommendedName>
</protein>
<dbReference type="PANTHER" id="PTHR21495">
    <property type="entry name" value="NUCLEOPORIN-RELATED"/>
    <property type="match status" value="1"/>
</dbReference>
<evidence type="ECO:0000256" key="2">
    <source>
        <dbReference type="ARBA" id="ARBA00011738"/>
    </source>
</evidence>
<keyword evidence="4" id="KW-0732">Signal</keyword>
<dbReference type="GO" id="GO:0009699">
    <property type="term" value="P:phenylpropanoid biosynthetic process"/>
    <property type="evidence" value="ECO:0007669"/>
    <property type="project" value="UniProtKB-ARBA"/>
</dbReference>
<feature type="signal peptide" evidence="4">
    <location>
        <begin position="1"/>
        <end position="22"/>
    </location>
</feature>
<gene>
    <name evidence="5" type="ORF">H6P81_018454</name>
</gene>
<dbReference type="Proteomes" id="UP000825729">
    <property type="component" value="Unassembled WGS sequence"/>
</dbReference>
<evidence type="ECO:0000313" key="5">
    <source>
        <dbReference type="EMBL" id="KAG9442600.1"/>
    </source>
</evidence>
<comment type="function">
    <text evidence="4">Dirigent proteins impart stereoselectivity on the phenoxy radical-coupling reaction, yielding optically active lignans from two molecules of coniferyl alcohol in the biosynthesis of lignans, flavonolignans, and alkaloids and thus plays a central role in plant secondary metabolism.</text>
</comment>
<keyword evidence="4" id="KW-0052">Apoplast</keyword>
<keyword evidence="6" id="KW-1185">Reference proteome</keyword>
<comment type="subcellular location">
    <subcellularLocation>
        <location evidence="4">Secreted</location>
        <location evidence="4">Extracellular space</location>
        <location evidence="4">Apoplast</location>
    </subcellularLocation>
</comment>
<sequence length="189" mass="20477">MGKKRVLLILTLLALSSARIHGFAEELKGDWRHRLGVGKEKMTQLHFFFHDTLSGKNPSAVPIAEAETTAKSPTVFGKVLMADDPLTEGPEPTSKEVGRAQGVYGSAGREGLSLIMAMSFSFTEGKYNGSSFSLVSRNPALNPVRELAIVGGTGIFRLAKGYVAAKTHWFNVTSGDAIVEYNATLVHYY</sequence>
<feature type="chain" id="PRO_5043112931" description="Dirigent protein" evidence="4">
    <location>
        <begin position="23"/>
        <end position="189"/>
    </location>
</feature>
<organism evidence="5 6">
    <name type="scientific">Aristolochia fimbriata</name>
    <name type="common">White veined hardy Dutchman's pipe vine</name>
    <dbReference type="NCBI Taxonomy" id="158543"/>
    <lineage>
        <taxon>Eukaryota</taxon>
        <taxon>Viridiplantae</taxon>
        <taxon>Streptophyta</taxon>
        <taxon>Embryophyta</taxon>
        <taxon>Tracheophyta</taxon>
        <taxon>Spermatophyta</taxon>
        <taxon>Magnoliopsida</taxon>
        <taxon>Magnoliidae</taxon>
        <taxon>Piperales</taxon>
        <taxon>Aristolochiaceae</taxon>
        <taxon>Aristolochia</taxon>
    </lineage>
</organism>
<dbReference type="EMBL" id="JAINDJ010000007">
    <property type="protein sequence ID" value="KAG9442600.1"/>
    <property type="molecule type" value="Genomic_DNA"/>
</dbReference>
<comment type="similarity">
    <text evidence="1 4">Belongs to the plant dirigent protein family.</text>
</comment>
<evidence type="ECO:0000313" key="6">
    <source>
        <dbReference type="Proteomes" id="UP000825729"/>
    </source>
</evidence>
<evidence type="ECO:0000256" key="4">
    <source>
        <dbReference type="RuleBase" id="RU363099"/>
    </source>
</evidence>
<proteinExistence type="inferred from homology"/>
<dbReference type="AlphaFoldDB" id="A0AAV7E397"/>
<dbReference type="Gene3D" id="2.40.480.10">
    <property type="entry name" value="Allene oxide cyclase-like"/>
    <property type="match status" value="1"/>
</dbReference>
<comment type="subunit">
    <text evidence="2 4">Homodimer.</text>
</comment>
<evidence type="ECO:0000256" key="3">
    <source>
        <dbReference type="ARBA" id="ARBA00022525"/>
    </source>
</evidence>
<keyword evidence="3 4" id="KW-0964">Secreted</keyword>
<accession>A0AAV7E397</accession>
<dbReference type="InterPro" id="IPR004265">
    <property type="entry name" value="Dirigent"/>
</dbReference>
<dbReference type="GO" id="GO:0048046">
    <property type="term" value="C:apoplast"/>
    <property type="evidence" value="ECO:0007669"/>
    <property type="project" value="UniProtKB-SubCell"/>
</dbReference>
<dbReference type="InterPro" id="IPR044859">
    <property type="entry name" value="Allene_oxi_cyc_Dirigent"/>
</dbReference>
<dbReference type="Pfam" id="PF03018">
    <property type="entry name" value="Dirigent"/>
    <property type="match status" value="1"/>
</dbReference>